<dbReference type="InterPro" id="IPR000276">
    <property type="entry name" value="GPCR_Rhodpsn"/>
</dbReference>
<reference evidence="12" key="1">
    <citation type="submission" date="2014-03" db="EMBL/GenBank/DDBJ databases">
        <authorList>
            <person name="Aksoy S."/>
            <person name="Warren W."/>
            <person name="Wilson R.K."/>
        </authorList>
    </citation>
    <scope>NUCLEOTIDE SEQUENCE [LARGE SCALE GENOMIC DNA]</scope>
    <source>
        <strain evidence="12">IAEA</strain>
    </source>
</reference>
<keyword evidence="6 9" id="KW-0472">Membrane</keyword>
<evidence type="ECO:0000256" key="7">
    <source>
        <dbReference type="ARBA" id="ARBA00023170"/>
    </source>
</evidence>
<protein>
    <recommendedName>
        <fullName evidence="10">G-protein coupled receptors family 1 profile domain-containing protein</fullName>
    </recommendedName>
</protein>
<dbReference type="Proteomes" id="UP000091820">
    <property type="component" value="Unassembled WGS sequence"/>
</dbReference>
<comment type="similarity">
    <text evidence="2">Belongs to the G-protein coupled receptor 1 family.</text>
</comment>
<dbReference type="Gene3D" id="1.20.1070.10">
    <property type="entry name" value="Rhodopsin 7-helix transmembrane proteins"/>
    <property type="match status" value="1"/>
</dbReference>
<evidence type="ECO:0000256" key="2">
    <source>
        <dbReference type="ARBA" id="ARBA00010663"/>
    </source>
</evidence>
<reference evidence="11" key="2">
    <citation type="submission" date="2020-05" db="UniProtKB">
        <authorList>
            <consortium name="EnsemblMetazoa"/>
        </authorList>
    </citation>
    <scope>IDENTIFICATION</scope>
    <source>
        <strain evidence="11">IAEA</strain>
    </source>
</reference>
<dbReference type="AlphaFoldDB" id="A0A1A9X2X2"/>
<evidence type="ECO:0000256" key="5">
    <source>
        <dbReference type="ARBA" id="ARBA00023040"/>
    </source>
</evidence>
<evidence type="ECO:0000313" key="11">
    <source>
        <dbReference type="EnsemblMetazoa" id="GBRI042363-PA"/>
    </source>
</evidence>
<dbReference type="PANTHER" id="PTHR45695">
    <property type="entry name" value="LEUCOKININ RECEPTOR-RELATED"/>
    <property type="match status" value="1"/>
</dbReference>
<accession>A0A1A9X2X2</accession>
<evidence type="ECO:0000256" key="1">
    <source>
        <dbReference type="ARBA" id="ARBA00004141"/>
    </source>
</evidence>
<evidence type="ECO:0000256" key="3">
    <source>
        <dbReference type="ARBA" id="ARBA00022692"/>
    </source>
</evidence>
<dbReference type="SUPFAM" id="SSF81321">
    <property type="entry name" value="Family A G protein-coupled receptor-like"/>
    <property type="match status" value="1"/>
</dbReference>
<dbReference type="PROSITE" id="PS50262">
    <property type="entry name" value="G_PROTEIN_RECEP_F1_2"/>
    <property type="match status" value="1"/>
</dbReference>
<feature type="domain" description="G-protein coupled receptors family 1 profile" evidence="10">
    <location>
        <begin position="48"/>
        <end position="90"/>
    </location>
</feature>
<feature type="transmembrane region" description="Helical" evidence="9">
    <location>
        <begin position="28"/>
        <end position="57"/>
    </location>
</feature>
<dbReference type="GO" id="GO:0005886">
    <property type="term" value="C:plasma membrane"/>
    <property type="evidence" value="ECO:0007669"/>
    <property type="project" value="TreeGrafter"/>
</dbReference>
<dbReference type="EnsemblMetazoa" id="GBRI042363-RA">
    <property type="protein sequence ID" value="GBRI042363-PA"/>
    <property type="gene ID" value="GBRI042363"/>
</dbReference>
<evidence type="ECO:0000256" key="8">
    <source>
        <dbReference type="ARBA" id="ARBA00023224"/>
    </source>
</evidence>
<dbReference type="InterPro" id="IPR017452">
    <property type="entry name" value="GPCR_Rhodpsn_7TM"/>
</dbReference>
<dbReference type="PANTHER" id="PTHR45695:SF9">
    <property type="entry name" value="LEUCOKININ RECEPTOR"/>
    <property type="match status" value="1"/>
</dbReference>
<evidence type="ECO:0000313" key="12">
    <source>
        <dbReference type="Proteomes" id="UP000091820"/>
    </source>
</evidence>
<organism evidence="11 12">
    <name type="scientific">Glossina brevipalpis</name>
    <dbReference type="NCBI Taxonomy" id="37001"/>
    <lineage>
        <taxon>Eukaryota</taxon>
        <taxon>Metazoa</taxon>
        <taxon>Ecdysozoa</taxon>
        <taxon>Arthropoda</taxon>
        <taxon>Hexapoda</taxon>
        <taxon>Insecta</taxon>
        <taxon>Pterygota</taxon>
        <taxon>Neoptera</taxon>
        <taxon>Endopterygota</taxon>
        <taxon>Diptera</taxon>
        <taxon>Brachycera</taxon>
        <taxon>Muscomorpha</taxon>
        <taxon>Hippoboscoidea</taxon>
        <taxon>Glossinidae</taxon>
        <taxon>Glossina</taxon>
    </lineage>
</organism>
<dbReference type="Pfam" id="PF00001">
    <property type="entry name" value="7tm_1"/>
    <property type="match status" value="1"/>
</dbReference>
<keyword evidence="3 9" id="KW-0812">Transmembrane</keyword>
<dbReference type="PRINTS" id="PR00237">
    <property type="entry name" value="GPCRRHODOPSN"/>
</dbReference>
<proteinExistence type="inferred from homology"/>
<evidence type="ECO:0000256" key="9">
    <source>
        <dbReference type="SAM" id="Phobius"/>
    </source>
</evidence>
<keyword evidence="4 9" id="KW-1133">Transmembrane helix</keyword>
<sequence>MDATLRLPMSKELYIEEEEFERLYSAPIGLIILLSIIYGLISILAIIGNCLVIWIVATAKQMHTVTNMYIANLAFADVIIGVFCIPFQVI</sequence>
<keyword evidence="8" id="KW-0807">Transducer</keyword>
<evidence type="ECO:0000256" key="6">
    <source>
        <dbReference type="ARBA" id="ARBA00023136"/>
    </source>
</evidence>
<keyword evidence="5" id="KW-0297">G-protein coupled receptor</keyword>
<dbReference type="VEuPathDB" id="VectorBase:GBRI042363"/>
<dbReference type="STRING" id="37001.A0A1A9X2X2"/>
<evidence type="ECO:0000256" key="4">
    <source>
        <dbReference type="ARBA" id="ARBA00022989"/>
    </source>
</evidence>
<comment type="subcellular location">
    <subcellularLocation>
        <location evidence="1">Membrane</location>
        <topology evidence="1">Multi-pass membrane protein</topology>
    </subcellularLocation>
</comment>
<name>A0A1A9X2X2_9MUSC</name>
<evidence type="ECO:0000259" key="10">
    <source>
        <dbReference type="PROSITE" id="PS50262"/>
    </source>
</evidence>
<dbReference type="GO" id="GO:0004930">
    <property type="term" value="F:G protein-coupled receptor activity"/>
    <property type="evidence" value="ECO:0007669"/>
    <property type="project" value="UniProtKB-KW"/>
</dbReference>
<feature type="transmembrane region" description="Helical" evidence="9">
    <location>
        <begin position="69"/>
        <end position="89"/>
    </location>
</feature>
<keyword evidence="7" id="KW-0675">Receptor</keyword>
<keyword evidence="12" id="KW-1185">Reference proteome</keyword>